<dbReference type="EMBL" id="CAJQZP010000150">
    <property type="protein sequence ID" value="CAG4940546.1"/>
    <property type="molecule type" value="Genomic_DNA"/>
</dbReference>
<proteinExistence type="predicted"/>
<dbReference type="OrthoDB" id="5877983at2759"/>
<name>A0A8S3W4B7_PARAO</name>
<evidence type="ECO:0000313" key="3">
    <source>
        <dbReference type="Proteomes" id="UP000691718"/>
    </source>
</evidence>
<keyword evidence="3" id="KW-1185">Reference proteome</keyword>
<sequence>MPTEDVSDLRDVVDAINRLCETMKTSGYEETEYEDCTDVTWKEEIVESSDVVNTEELVSPEEVAVQKVETYVAERWSDTSLVEQTEESENVTSDTDQTAVFCEPISEMYYTASSEVSLLSDMEFPERVHDEGKDLKDDRQNVIAGHVAAMRERFESMTRANTPCPDVMRSLSPSLDMFRNITPSPDRLDE</sequence>
<dbReference type="Proteomes" id="UP000691718">
    <property type="component" value="Unassembled WGS sequence"/>
</dbReference>
<feature type="region of interest" description="Disordered" evidence="1">
    <location>
        <begin position="156"/>
        <end position="190"/>
    </location>
</feature>
<reference evidence="2" key="1">
    <citation type="submission" date="2021-04" db="EMBL/GenBank/DDBJ databases">
        <authorList>
            <person name="Tunstrom K."/>
        </authorList>
    </citation>
    <scope>NUCLEOTIDE SEQUENCE</scope>
</reference>
<organism evidence="2 3">
    <name type="scientific">Parnassius apollo</name>
    <name type="common">Apollo butterfly</name>
    <name type="synonym">Papilio apollo</name>
    <dbReference type="NCBI Taxonomy" id="110799"/>
    <lineage>
        <taxon>Eukaryota</taxon>
        <taxon>Metazoa</taxon>
        <taxon>Ecdysozoa</taxon>
        <taxon>Arthropoda</taxon>
        <taxon>Hexapoda</taxon>
        <taxon>Insecta</taxon>
        <taxon>Pterygota</taxon>
        <taxon>Neoptera</taxon>
        <taxon>Endopterygota</taxon>
        <taxon>Lepidoptera</taxon>
        <taxon>Glossata</taxon>
        <taxon>Ditrysia</taxon>
        <taxon>Papilionoidea</taxon>
        <taxon>Papilionidae</taxon>
        <taxon>Parnassiinae</taxon>
        <taxon>Parnassini</taxon>
        <taxon>Parnassius</taxon>
        <taxon>Parnassius</taxon>
    </lineage>
</organism>
<comment type="caution">
    <text evidence="2">The sequence shown here is derived from an EMBL/GenBank/DDBJ whole genome shotgun (WGS) entry which is preliminary data.</text>
</comment>
<dbReference type="AlphaFoldDB" id="A0A8S3W4B7"/>
<accession>A0A8S3W4B7</accession>
<evidence type="ECO:0000313" key="2">
    <source>
        <dbReference type="EMBL" id="CAG4940546.1"/>
    </source>
</evidence>
<protein>
    <submittedName>
        <fullName evidence="2">(apollo) hypothetical protein</fullName>
    </submittedName>
</protein>
<gene>
    <name evidence="2" type="ORF">PAPOLLO_LOCUS2020</name>
</gene>
<evidence type="ECO:0000256" key="1">
    <source>
        <dbReference type="SAM" id="MobiDB-lite"/>
    </source>
</evidence>